<evidence type="ECO:0000313" key="2">
    <source>
        <dbReference type="Proteomes" id="UP001165342"/>
    </source>
</evidence>
<dbReference type="Proteomes" id="UP001165342">
    <property type="component" value="Unassembled WGS sequence"/>
</dbReference>
<accession>A0ABT0S214</accession>
<evidence type="ECO:0000313" key="1">
    <source>
        <dbReference type="EMBL" id="MCL6729893.1"/>
    </source>
</evidence>
<keyword evidence="2" id="KW-1185">Reference proteome</keyword>
<organism evidence="1 2">
    <name type="scientific">Sphingomonas hankyongi</name>
    <dbReference type="NCBI Taxonomy" id="2908209"/>
    <lineage>
        <taxon>Bacteria</taxon>
        <taxon>Pseudomonadati</taxon>
        <taxon>Pseudomonadota</taxon>
        <taxon>Alphaproteobacteria</taxon>
        <taxon>Sphingomonadales</taxon>
        <taxon>Sphingomonadaceae</taxon>
        <taxon>Sphingomonas</taxon>
    </lineage>
</organism>
<comment type="caution">
    <text evidence="1">The sequence shown here is derived from an EMBL/GenBank/DDBJ whole genome shotgun (WGS) entry which is preliminary data.</text>
</comment>
<gene>
    <name evidence="1" type="ORF">LZ538_07465</name>
</gene>
<dbReference type="RefSeq" id="WP_249831359.1">
    <property type="nucleotide sequence ID" value="NZ_JAMGBE010000002.1"/>
</dbReference>
<reference evidence="1" key="1">
    <citation type="submission" date="2022-05" db="EMBL/GenBank/DDBJ databases">
        <authorList>
            <person name="Jo J.-H."/>
            <person name="Im W.-T."/>
        </authorList>
    </citation>
    <scope>NUCLEOTIDE SEQUENCE</scope>
    <source>
        <strain evidence="1">SE220</strain>
    </source>
</reference>
<sequence length="566" mass="61694">MSSEPGRSIGKVSTHGKLIVVELNESALGKAHLFDLTGRTLRFTPQPSGYKVENGPLRWDPDFGPQLAGARATLHNFAFPFAGQSWSTFLVGTSGSIRFGAQDGVKTDPYGHAEAGIVLDRFDQLAEAAAGLIVTAPVISVFLKPRLSGPRYLKEFPDRAVITWDLTEPYGSLLDFTWFKTANRFQAVIHRDGSIDMSYEEIAAKDAIVGVFPTPGDPAAAVRFSSVSPHDGPFPAPYEAFHYLARPKPQDLSCTVIRALGDRFDFLAYYSDFRVDTQEASPPSDGPVGGKVSGIGDTMHDQSPQILQSRCTKGRFQLGYAEPVFVGANEMQKRPPPEAAAANSHEIAFYTPQLAGSSLGRQALPYNYAIGHLGHEVGHRWSAYATAKVNGKTIRLGPWPHWAPGLQAPVAFPYSLPLEASTLGGGVWQDNVDGTYTQLRDGYFVPASGYSYLDLYLMGLASPAEVPGFFILDNLVRIGSDVDGHAIFKANRVNVTIRDVIAAEGPRLPGVHVSQRRFNTGIVVVVERGRRPSAALLTQAEGVRRRWIDYWRIATGHRAAMTTDPR</sequence>
<proteinExistence type="predicted"/>
<dbReference type="EMBL" id="JAMGBE010000002">
    <property type="protein sequence ID" value="MCL6729893.1"/>
    <property type="molecule type" value="Genomic_DNA"/>
</dbReference>
<name>A0ABT0S214_9SPHN</name>
<protein>
    <submittedName>
        <fullName evidence="1">Uncharacterized protein</fullName>
    </submittedName>
</protein>